<dbReference type="InterPro" id="IPR036291">
    <property type="entry name" value="NAD(P)-bd_dom_sf"/>
</dbReference>
<evidence type="ECO:0000259" key="4">
    <source>
        <dbReference type="Pfam" id="PF02894"/>
    </source>
</evidence>
<reference evidence="5 6" key="1">
    <citation type="submission" date="2019-06" db="EMBL/GenBank/DDBJ databases">
        <title>Genomic Encyclopedia of Type Strains, Phase IV (KMG-V): Genome sequencing to study the core and pangenomes of soil and plant-associated prokaryotes.</title>
        <authorList>
            <person name="Whitman W."/>
        </authorList>
    </citation>
    <scope>NUCLEOTIDE SEQUENCE [LARGE SCALE GENOMIC DNA]</scope>
    <source>
        <strain evidence="5 6">BR 11622</strain>
    </source>
</reference>
<keyword evidence="6" id="KW-1185">Reference proteome</keyword>
<evidence type="ECO:0000313" key="5">
    <source>
        <dbReference type="EMBL" id="TWB39762.1"/>
    </source>
</evidence>
<dbReference type="InterPro" id="IPR000683">
    <property type="entry name" value="Gfo/Idh/MocA-like_OxRdtase_N"/>
</dbReference>
<dbReference type="Pfam" id="PF01408">
    <property type="entry name" value="GFO_IDH_MocA"/>
    <property type="match status" value="1"/>
</dbReference>
<feature type="domain" description="Gfo/Idh/MocA-like oxidoreductase N-terminal" evidence="3">
    <location>
        <begin position="12"/>
        <end position="125"/>
    </location>
</feature>
<proteinExistence type="inferred from homology"/>
<evidence type="ECO:0000256" key="2">
    <source>
        <dbReference type="ARBA" id="ARBA00023002"/>
    </source>
</evidence>
<comment type="caution">
    <text evidence="5">The sequence shown here is derived from an EMBL/GenBank/DDBJ whole genome shotgun (WGS) entry which is preliminary data.</text>
</comment>
<feature type="domain" description="Gfo/Idh/MocA-like oxidoreductase C-terminal" evidence="4">
    <location>
        <begin position="140"/>
        <end position="341"/>
    </location>
</feature>
<dbReference type="PANTHER" id="PTHR43708:SF5">
    <property type="entry name" value="CONSERVED EXPRESSED OXIDOREDUCTASE (EUROFUNG)-RELATED"/>
    <property type="match status" value="1"/>
</dbReference>
<comment type="similarity">
    <text evidence="1">Belongs to the Gfo/Idh/MocA family.</text>
</comment>
<dbReference type="InterPro" id="IPR051317">
    <property type="entry name" value="Gfo/Idh/MocA_oxidoreduct"/>
</dbReference>
<accession>A0A560H0F9</accession>
<dbReference type="Pfam" id="PF02894">
    <property type="entry name" value="GFO_IDH_MocA_C"/>
    <property type="match status" value="1"/>
</dbReference>
<dbReference type="GO" id="GO:0000166">
    <property type="term" value="F:nucleotide binding"/>
    <property type="evidence" value="ECO:0007669"/>
    <property type="project" value="InterPro"/>
</dbReference>
<evidence type="ECO:0000256" key="1">
    <source>
        <dbReference type="ARBA" id="ARBA00010928"/>
    </source>
</evidence>
<dbReference type="Proteomes" id="UP000315751">
    <property type="component" value="Unassembled WGS sequence"/>
</dbReference>
<dbReference type="Gene3D" id="3.30.360.10">
    <property type="entry name" value="Dihydrodipicolinate Reductase, domain 2"/>
    <property type="match status" value="1"/>
</dbReference>
<name>A0A560H0F9_9PROT</name>
<dbReference type="InterPro" id="IPR004104">
    <property type="entry name" value="Gfo/Idh/MocA-like_OxRdtase_C"/>
</dbReference>
<evidence type="ECO:0000313" key="6">
    <source>
        <dbReference type="Proteomes" id="UP000315751"/>
    </source>
</evidence>
<dbReference type="EMBL" id="VITR01000010">
    <property type="protein sequence ID" value="TWB39762.1"/>
    <property type="molecule type" value="Genomic_DNA"/>
</dbReference>
<dbReference type="Gene3D" id="3.40.50.720">
    <property type="entry name" value="NAD(P)-binding Rossmann-like Domain"/>
    <property type="match status" value="1"/>
</dbReference>
<sequence>MKEGMKPMIATALCAYGLSGRVFHAPLIQAEPALSLRTILRRSGPDGTEPAMARVATDFQAILDDPAIQLVVVNTPNALHFPMARAALAAGKHVVLEKPMTITLEEGRHLMGQAKAAGLLLAVFHNKRLDAEYLTLGRHLAAGDLGRLVEVEWHYDRYRAHVTHKAWKEDEGPGAGTWFDLGVHLVDGMLRQFGRPLSVMAEMRSLRRPQGATDYFDVRFRYPDHRVILRSSTYVREPGPVLVAHGDKGSLVIPKGDVQEGQMAAGLKPGDAGWAVVTTPALLHTERDGAVVREAVALEAGRYENFYRNVAEALAGRAPLAFGPEPAFEALTLVHRAIEAAGQPGLSCDIAYE</sequence>
<gene>
    <name evidence="5" type="ORF">FBZ90_110227</name>
</gene>
<dbReference type="PANTHER" id="PTHR43708">
    <property type="entry name" value="CONSERVED EXPRESSED OXIDOREDUCTASE (EUROFUNG)"/>
    <property type="match status" value="1"/>
</dbReference>
<dbReference type="AlphaFoldDB" id="A0A560H0F9"/>
<protein>
    <submittedName>
        <fullName evidence="5">Putative dehydrogenase</fullName>
    </submittedName>
</protein>
<organism evidence="5 6">
    <name type="scientific">Nitrospirillum amazonense</name>
    <dbReference type="NCBI Taxonomy" id="28077"/>
    <lineage>
        <taxon>Bacteria</taxon>
        <taxon>Pseudomonadati</taxon>
        <taxon>Pseudomonadota</taxon>
        <taxon>Alphaproteobacteria</taxon>
        <taxon>Rhodospirillales</taxon>
        <taxon>Azospirillaceae</taxon>
        <taxon>Nitrospirillum</taxon>
    </lineage>
</organism>
<dbReference type="GO" id="GO:0016491">
    <property type="term" value="F:oxidoreductase activity"/>
    <property type="evidence" value="ECO:0007669"/>
    <property type="project" value="UniProtKB-KW"/>
</dbReference>
<dbReference type="SUPFAM" id="SSF51735">
    <property type="entry name" value="NAD(P)-binding Rossmann-fold domains"/>
    <property type="match status" value="1"/>
</dbReference>
<dbReference type="SUPFAM" id="SSF55347">
    <property type="entry name" value="Glyceraldehyde-3-phosphate dehydrogenase-like, C-terminal domain"/>
    <property type="match status" value="1"/>
</dbReference>
<evidence type="ECO:0000259" key="3">
    <source>
        <dbReference type="Pfam" id="PF01408"/>
    </source>
</evidence>
<keyword evidence="2" id="KW-0560">Oxidoreductase</keyword>